<evidence type="ECO:0000256" key="11">
    <source>
        <dbReference type="ARBA" id="ARBA00023136"/>
    </source>
</evidence>
<keyword evidence="11 13" id="KW-0472">Membrane</keyword>
<dbReference type="OrthoDB" id="2057997at2759"/>
<accession>A0A9D4VCA2</accession>
<evidence type="ECO:0000256" key="3">
    <source>
        <dbReference type="ARBA" id="ARBA00022528"/>
    </source>
</evidence>
<dbReference type="GO" id="GO:0008237">
    <property type="term" value="F:metallopeptidase activity"/>
    <property type="evidence" value="ECO:0007669"/>
    <property type="project" value="UniProtKB-KW"/>
</dbReference>
<keyword evidence="15" id="KW-1185">Reference proteome</keyword>
<name>A0A9D4VCA2_ADICA</name>
<comment type="caution">
    <text evidence="14">The sequence shown here is derived from an EMBL/GenBank/DDBJ whole genome shotgun (WGS) entry which is preliminary data.</text>
</comment>
<evidence type="ECO:0000256" key="1">
    <source>
        <dbReference type="ARBA" id="ARBA00004508"/>
    </source>
</evidence>
<dbReference type="GO" id="GO:0006508">
    <property type="term" value="P:proteolysis"/>
    <property type="evidence" value="ECO:0007669"/>
    <property type="project" value="UniProtKB-KW"/>
</dbReference>
<evidence type="ECO:0000256" key="8">
    <source>
        <dbReference type="ARBA" id="ARBA00022946"/>
    </source>
</evidence>
<feature type="compositionally biased region" description="Polar residues" evidence="12">
    <location>
        <begin position="71"/>
        <end position="83"/>
    </location>
</feature>
<keyword evidence="6 13" id="KW-0812">Transmembrane</keyword>
<keyword evidence="8" id="KW-0809">Transit peptide</keyword>
<evidence type="ECO:0000313" key="15">
    <source>
        <dbReference type="Proteomes" id="UP000886520"/>
    </source>
</evidence>
<proteinExistence type="inferred from homology"/>
<keyword evidence="3" id="KW-0150">Chloroplast</keyword>
<feature type="region of interest" description="Disordered" evidence="12">
    <location>
        <begin position="40"/>
        <end position="147"/>
    </location>
</feature>
<keyword evidence="4" id="KW-0934">Plastid</keyword>
<feature type="transmembrane region" description="Helical" evidence="13">
    <location>
        <begin position="680"/>
        <end position="698"/>
    </location>
</feature>
<feature type="transmembrane region" description="Helical" evidence="13">
    <location>
        <begin position="635"/>
        <end position="660"/>
    </location>
</feature>
<dbReference type="PANTHER" id="PTHR31412">
    <property type="entry name" value="ZINC METALLOPROTEASE EGY1"/>
    <property type="match status" value="1"/>
</dbReference>
<evidence type="ECO:0000256" key="5">
    <source>
        <dbReference type="ARBA" id="ARBA00022670"/>
    </source>
</evidence>
<evidence type="ECO:0000256" key="13">
    <source>
        <dbReference type="SAM" id="Phobius"/>
    </source>
</evidence>
<evidence type="ECO:0000256" key="7">
    <source>
        <dbReference type="ARBA" id="ARBA00022801"/>
    </source>
</evidence>
<gene>
    <name evidence="14" type="ORF">GOP47_0003457</name>
</gene>
<sequence>MAPATLRFYPPQRLPPQLNARLASPTVACRDFLPRSRRQFICSSDPHPPQRPANEDAKLRAEVAPSVLRALQSQDATSSSIPSGESLIERNLRKRASTEQAPSSSSPSMEEMSSASDLGDGKFSSDSLLSEKQGSPASRMSSTSSDMSPFPAFGGGEGISGCAMVSSFPITAAFWQETPPGFDLGDFRSLDFYAWFFRVSLLLCANTDFDYLQGLSVPSLLWLVLPSDVFTSFFPKTSEDLYLQSNKGDPGELGKVIDNQDAISLAIEFFSTIWSSKAWTERAKSGKASEFVLALAYSAYVFILSGAAGEASSMAKKLEEYSRRLNQSLTQLHGLPLDPITIWEKALKGTSFALDGSAFVYDHALIFPCKLKPTERRAQFGPMLEEVQNCLNKEFKDSGLLVFLHRSSDNEEEFFILIAPWYWALTVDSKQIAPFPAVLCILSCVATSQFSGAGFDFGFCWEQYVVPLGWAGIVASLYFVNDMRFPTLCPFPSLGSTGKFSSDYGLVSSRSSLISAVLKSSCAPLAVSLLLLVCGFTFWGPSHYNMATVVDFRGYVLVSPDLFSYSAVLTELLQNASVATIQGEDGGAKLAASPFVLAGLLGLNFTAFTLVPGMRTDGGHLVRSLLKSRTLANQLNFVLMMLLTLILCGKNPFLGLGWLAVSYFTEAVCFVKDDVSDTDFVPSLAGAVLVAASLACFVPPMP</sequence>
<dbReference type="InterPro" id="IPR044838">
    <property type="entry name" value="EGY1-like"/>
</dbReference>
<feature type="compositionally biased region" description="Low complexity" evidence="12">
    <location>
        <begin position="135"/>
        <end position="147"/>
    </location>
</feature>
<feature type="compositionally biased region" description="Polar residues" evidence="12">
    <location>
        <begin position="124"/>
        <end position="133"/>
    </location>
</feature>
<comment type="subcellular location">
    <subcellularLocation>
        <location evidence="1">Plastid</location>
        <location evidence="1">Chloroplast membrane</location>
        <topology evidence="1">Multi-pass membrane protein</topology>
    </subcellularLocation>
</comment>
<evidence type="ECO:0000256" key="2">
    <source>
        <dbReference type="ARBA" id="ARBA00007931"/>
    </source>
</evidence>
<dbReference type="Proteomes" id="UP000886520">
    <property type="component" value="Chromosome 3"/>
</dbReference>
<reference evidence="14" key="1">
    <citation type="submission" date="2021-01" db="EMBL/GenBank/DDBJ databases">
        <title>Adiantum capillus-veneris genome.</title>
        <authorList>
            <person name="Fang Y."/>
            <person name="Liao Q."/>
        </authorList>
    </citation>
    <scope>NUCLEOTIDE SEQUENCE</scope>
    <source>
        <strain evidence="14">H3</strain>
        <tissue evidence="14">Leaf</tissue>
    </source>
</reference>
<evidence type="ECO:0000256" key="12">
    <source>
        <dbReference type="SAM" id="MobiDB-lite"/>
    </source>
</evidence>
<evidence type="ECO:0000256" key="6">
    <source>
        <dbReference type="ARBA" id="ARBA00022692"/>
    </source>
</evidence>
<keyword evidence="5" id="KW-0645">Protease</keyword>
<evidence type="ECO:0000256" key="9">
    <source>
        <dbReference type="ARBA" id="ARBA00022989"/>
    </source>
</evidence>
<comment type="similarity">
    <text evidence="2">Belongs to the peptidase M50B family.</text>
</comment>
<keyword evidence="10" id="KW-0482">Metalloprotease</keyword>
<evidence type="ECO:0000256" key="4">
    <source>
        <dbReference type="ARBA" id="ARBA00022640"/>
    </source>
</evidence>
<dbReference type="EMBL" id="JABFUD020000002">
    <property type="protein sequence ID" value="KAI5083714.1"/>
    <property type="molecule type" value="Genomic_DNA"/>
</dbReference>
<organism evidence="14 15">
    <name type="scientific">Adiantum capillus-veneris</name>
    <name type="common">Maidenhair fern</name>
    <dbReference type="NCBI Taxonomy" id="13818"/>
    <lineage>
        <taxon>Eukaryota</taxon>
        <taxon>Viridiplantae</taxon>
        <taxon>Streptophyta</taxon>
        <taxon>Embryophyta</taxon>
        <taxon>Tracheophyta</taxon>
        <taxon>Polypodiopsida</taxon>
        <taxon>Polypodiidae</taxon>
        <taxon>Polypodiales</taxon>
        <taxon>Pteridineae</taxon>
        <taxon>Pteridaceae</taxon>
        <taxon>Vittarioideae</taxon>
        <taxon>Adiantum</taxon>
    </lineage>
</organism>
<feature type="transmembrane region" description="Helical" evidence="13">
    <location>
        <begin position="516"/>
        <end position="539"/>
    </location>
</feature>
<dbReference type="AlphaFoldDB" id="A0A9D4VCA2"/>
<feature type="compositionally biased region" description="Low complexity" evidence="12">
    <location>
        <begin position="101"/>
        <end position="116"/>
    </location>
</feature>
<evidence type="ECO:0000313" key="14">
    <source>
        <dbReference type="EMBL" id="KAI5083714.1"/>
    </source>
</evidence>
<evidence type="ECO:0000256" key="10">
    <source>
        <dbReference type="ARBA" id="ARBA00023049"/>
    </source>
</evidence>
<protein>
    <submittedName>
        <fullName evidence="14">Uncharacterized protein</fullName>
    </submittedName>
</protein>
<keyword evidence="7" id="KW-0378">Hydrolase</keyword>
<feature type="transmembrane region" description="Helical" evidence="13">
    <location>
        <begin position="595"/>
        <end position="614"/>
    </location>
</feature>
<keyword evidence="9 13" id="KW-1133">Transmembrane helix</keyword>
<dbReference type="GO" id="GO:0031969">
    <property type="term" value="C:chloroplast membrane"/>
    <property type="evidence" value="ECO:0007669"/>
    <property type="project" value="UniProtKB-SubCell"/>
</dbReference>
<dbReference type="PANTHER" id="PTHR31412:SF6">
    <property type="match status" value="1"/>
</dbReference>